<evidence type="ECO:0000313" key="2">
    <source>
        <dbReference type="EMBL" id="MEF2154821.1"/>
    </source>
</evidence>
<proteinExistence type="predicted"/>
<dbReference type="InterPro" id="IPR003795">
    <property type="entry name" value="DUF192"/>
</dbReference>
<keyword evidence="3" id="KW-1185">Reference proteome</keyword>
<dbReference type="RefSeq" id="WP_331689827.1">
    <property type="nucleotide sequence ID" value="NZ_JAZHBN010000005.1"/>
</dbReference>
<protein>
    <submittedName>
        <fullName evidence="2">DUF192 domain-containing protein</fullName>
    </submittedName>
</protein>
<sequence length="154" mass="17045">MNPRILRWLAVAGLSIAGTACATKPDTWVELKGQRYIVEVADDNDERARGLMFREAMDADRGMLFVHPANEMQAYWMKNTQIPLDILYFDPQLKLVSASLNTPPCSGGDQCPPYPSTAPAQYVLELNAGEAQRLQLKDGDTMTVSPSITLKSQD</sequence>
<gene>
    <name evidence="2" type="ORF">V3390_01015</name>
</gene>
<dbReference type="EMBL" id="JAZHBO010000001">
    <property type="protein sequence ID" value="MEF2154821.1"/>
    <property type="molecule type" value="Genomic_DNA"/>
</dbReference>
<evidence type="ECO:0000256" key="1">
    <source>
        <dbReference type="SAM" id="SignalP"/>
    </source>
</evidence>
<dbReference type="PROSITE" id="PS51257">
    <property type="entry name" value="PROKAR_LIPOPROTEIN"/>
    <property type="match status" value="1"/>
</dbReference>
<feature type="signal peptide" evidence="1">
    <location>
        <begin position="1"/>
        <end position="22"/>
    </location>
</feature>
<reference evidence="2 3" key="1">
    <citation type="submission" date="2024-01" db="EMBL/GenBank/DDBJ databases">
        <title>Novel species of the genus Luteimonas isolated from rivers.</title>
        <authorList>
            <person name="Lu H."/>
        </authorList>
    </citation>
    <scope>NUCLEOTIDE SEQUENCE [LARGE SCALE GENOMIC DNA]</scope>
    <source>
        <strain evidence="2 3">FXH3W</strain>
    </source>
</reference>
<dbReference type="Pfam" id="PF02643">
    <property type="entry name" value="DUF192"/>
    <property type="match status" value="1"/>
</dbReference>
<dbReference type="PANTHER" id="PTHR37953:SF1">
    <property type="entry name" value="UPF0127 PROTEIN MJ1496"/>
    <property type="match status" value="1"/>
</dbReference>
<dbReference type="InterPro" id="IPR038695">
    <property type="entry name" value="Saro_0823-like_sf"/>
</dbReference>
<organism evidence="2 3">
    <name type="scientific">Aquilutibacter rugosus</name>
    <dbReference type="NCBI Taxonomy" id="3115820"/>
    <lineage>
        <taxon>Bacteria</taxon>
        <taxon>Pseudomonadati</taxon>
        <taxon>Pseudomonadota</taxon>
        <taxon>Gammaproteobacteria</taxon>
        <taxon>Lysobacterales</taxon>
        <taxon>Lysobacteraceae</taxon>
        <taxon>Aquilutibacter</taxon>
    </lineage>
</organism>
<dbReference type="PANTHER" id="PTHR37953">
    <property type="entry name" value="UPF0127 PROTEIN MJ1496"/>
    <property type="match status" value="1"/>
</dbReference>
<comment type="caution">
    <text evidence="2">The sequence shown here is derived from an EMBL/GenBank/DDBJ whole genome shotgun (WGS) entry which is preliminary data.</text>
</comment>
<keyword evidence="1" id="KW-0732">Signal</keyword>
<dbReference type="Gene3D" id="2.60.120.1140">
    <property type="entry name" value="Protein of unknown function DUF192"/>
    <property type="match status" value="1"/>
</dbReference>
<feature type="chain" id="PRO_5046199316" evidence="1">
    <location>
        <begin position="23"/>
        <end position="154"/>
    </location>
</feature>
<dbReference type="Proteomes" id="UP001356170">
    <property type="component" value="Unassembled WGS sequence"/>
</dbReference>
<evidence type="ECO:0000313" key="3">
    <source>
        <dbReference type="Proteomes" id="UP001356170"/>
    </source>
</evidence>
<name>A0ABU7UYF9_9GAMM</name>
<accession>A0ABU7UYF9</accession>